<evidence type="ECO:0008006" key="4">
    <source>
        <dbReference type="Google" id="ProtNLM"/>
    </source>
</evidence>
<evidence type="ECO:0000313" key="3">
    <source>
        <dbReference type="Proteomes" id="UP000771749"/>
    </source>
</evidence>
<reference evidence="2" key="1">
    <citation type="submission" date="2020-10" db="EMBL/GenBank/DDBJ databases">
        <authorList>
            <person name="Gilroy R."/>
        </authorList>
    </citation>
    <scope>NUCLEOTIDE SEQUENCE</scope>
    <source>
        <strain evidence="2">F1-3629</strain>
    </source>
</reference>
<dbReference type="Proteomes" id="UP000771749">
    <property type="component" value="Unassembled WGS sequence"/>
</dbReference>
<organism evidence="2 3">
    <name type="scientific">Candidatus Cryptobacteroides gallistercoris</name>
    <dbReference type="NCBI Taxonomy" id="2840765"/>
    <lineage>
        <taxon>Bacteria</taxon>
        <taxon>Pseudomonadati</taxon>
        <taxon>Bacteroidota</taxon>
        <taxon>Bacteroidia</taxon>
        <taxon>Bacteroidales</taxon>
        <taxon>Candidatus Cryptobacteroides</taxon>
    </lineage>
</organism>
<dbReference type="AlphaFoldDB" id="A0A940DNM6"/>
<accession>A0A940DNM6</accession>
<proteinExistence type="predicted"/>
<comment type="caution">
    <text evidence="2">The sequence shown here is derived from an EMBL/GenBank/DDBJ whole genome shotgun (WGS) entry which is preliminary data.</text>
</comment>
<keyword evidence="1" id="KW-0732">Signal</keyword>
<feature type="signal peptide" evidence="1">
    <location>
        <begin position="1"/>
        <end position="23"/>
    </location>
</feature>
<feature type="chain" id="PRO_5037420489" description="DUF5050 domain-containing protein" evidence="1">
    <location>
        <begin position="24"/>
        <end position="416"/>
    </location>
</feature>
<evidence type="ECO:0000256" key="1">
    <source>
        <dbReference type="SAM" id="SignalP"/>
    </source>
</evidence>
<reference evidence="2" key="2">
    <citation type="journal article" date="2021" name="PeerJ">
        <title>Extensive microbial diversity within the chicken gut microbiome revealed by metagenomics and culture.</title>
        <authorList>
            <person name="Gilroy R."/>
            <person name="Ravi A."/>
            <person name="Getino M."/>
            <person name="Pursley I."/>
            <person name="Horton D.L."/>
            <person name="Alikhan N.F."/>
            <person name="Baker D."/>
            <person name="Gharbi K."/>
            <person name="Hall N."/>
            <person name="Watson M."/>
            <person name="Adriaenssens E.M."/>
            <person name="Foster-Nyarko E."/>
            <person name="Jarju S."/>
            <person name="Secka A."/>
            <person name="Antonio M."/>
            <person name="Oren A."/>
            <person name="Chaudhuri R.R."/>
            <person name="La Ragione R."/>
            <person name="Hildebrand F."/>
            <person name="Pallen M.J."/>
        </authorList>
    </citation>
    <scope>NUCLEOTIDE SEQUENCE</scope>
    <source>
        <strain evidence="2">F1-3629</strain>
    </source>
</reference>
<sequence length="416" mass="46012">MKGNVFLCGTAAFVRPAASLVLAVAAASCGTVELERTSGAAGVLPADTLQQEAAGKEKYLYVTGIEYPDGYDWHSDSGYGHVACTLFLMKGGERILELPVEDESFISSDHDMHRCVGGHLYTDYSTDAGTVISKDGVEMFRYPDREMICGMMVDGDDIYTLGVPRTGDGWTYRKNGMILMVKASGHPMTDLREDRGKLWFAYAEPIGYDGGVRYRCYLAVDGTASPVGVAEDMEAVDDVLLYDGTLYYTARAEGISGHLVYVGGNIHEVDKGIADETLDCRVYYDGGSCIYVSGKKCFDSSGRYDTLWKNFKYMFSYADNRVAAYYIDGDFINYILLTQDSSGRDRMAVFRNDILVGMGDYEYDHTFLGSQCSCSEDGHMYVALHPVQPGVRPAILLDDEVKEYDFNGYFTSVSVW</sequence>
<dbReference type="EMBL" id="JADIMJ010000089">
    <property type="protein sequence ID" value="MBO8454259.1"/>
    <property type="molecule type" value="Genomic_DNA"/>
</dbReference>
<evidence type="ECO:0000313" key="2">
    <source>
        <dbReference type="EMBL" id="MBO8454259.1"/>
    </source>
</evidence>
<protein>
    <recommendedName>
        <fullName evidence="4">DUF5050 domain-containing protein</fullName>
    </recommendedName>
</protein>
<gene>
    <name evidence="2" type="ORF">IAC07_06005</name>
</gene>
<dbReference type="PROSITE" id="PS51257">
    <property type="entry name" value="PROKAR_LIPOPROTEIN"/>
    <property type="match status" value="1"/>
</dbReference>
<name>A0A940DNM6_9BACT</name>